<dbReference type="InterPro" id="IPR036291">
    <property type="entry name" value="NAD(P)-bd_dom_sf"/>
</dbReference>
<proteinExistence type="inferred from homology"/>
<dbReference type="GO" id="GO:0016491">
    <property type="term" value="F:oxidoreductase activity"/>
    <property type="evidence" value="ECO:0007669"/>
    <property type="project" value="UniProtKB-KW"/>
</dbReference>
<organism evidence="3 4">
    <name type="scientific">Burkholderia lata (strain ATCC 17760 / DSM 23089 / LMG 22485 / NCIMB 9086 / R18194 / 383)</name>
    <dbReference type="NCBI Taxonomy" id="482957"/>
    <lineage>
        <taxon>Bacteria</taxon>
        <taxon>Pseudomonadati</taxon>
        <taxon>Pseudomonadota</taxon>
        <taxon>Betaproteobacteria</taxon>
        <taxon>Burkholderiales</taxon>
        <taxon>Burkholderiaceae</taxon>
        <taxon>Burkholderia</taxon>
        <taxon>Burkholderia cepacia complex</taxon>
    </lineage>
</organism>
<gene>
    <name evidence="3" type="ORF">BLA39750_00954</name>
</gene>
<keyword evidence="2" id="KW-0560">Oxidoreductase</keyword>
<dbReference type="Gene3D" id="3.40.50.720">
    <property type="entry name" value="NAD(P)-binding Rossmann-like Domain"/>
    <property type="match status" value="1"/>
</dbReference>
<dbReference type="Pfam" id="PF13561">
    <property type="entry name" value="adh_short_C2"/>
    <property type="match status" value="1"/>
</dbReference>
<comment type="similarity">
    <text evidence="1">Belongs to the short-chain dehydrogenases/reductases (SDR) family.</text>
</comment>
<dbReference type="InterPro" id="IPR002347">
    <property type="entry name" value="SDR_fam"/>
</dbReference>
<name>A0A6P2UK06_BURL3</name>
<dbReference type="PANTHER" id="PTHR43477">
    <property type="entry name" value="DIHYDROANTICAPSIN 7-DEHYDROGENASE"/>
    <property type="match status" value="1"/>
</dbReference>
<evidence type="ECO:0000313" key="4">
    <source>
        <dbReference type="Proteomes" id="UP000494110"/>
    </source>
</evidence>
<protein>
    <submittedName>
        <fullName evidence="3">Short chain dehydrogenase</fullName>
    </submittedName>
</protein>
<evidence type="ECO:0000256" key="1">
    <source>
        <dbReference type="ARBA" id="ARBA00006484"/>
    </source>
</evidence>
<dbReference type="PANTHER" id="PTHR43477:SF1">
    <property type="entry name" value="DIHYDROANTICAPSIN 7-DEHYDROGENASE"/>
    <property type="match status" value="1"/>
</dbReference>
<evidence type="ECO:0000313" key="3">
    <source>
        <dbReference type="EMBL" id="VWC77112.1"/>
    </source>
</evidence>
<evidence type="ECO:0000256" key="2">
    <source>
        <dbReference type="ARBA" id="ARBA00023002"/>
    </source>
</evidence>
<dbReference type="SUPFAM" id="SSF51735">
    <property type="entry name" value="NAD(P)-binding Rossmann-fold domains"/>
    <property type="match status" value="1"/>
</dbReference>
<dbReference type="RefSeq" id="WP_175011101.1">
    <property type="nucleotide sequence ID" value="NZ_CABVQN010000003.1"/>
</dbReference>
<accession>A0A6P2UK06</accession>
<sequence>MTATLQGKRVLIVGGEKEIGCAVAEAMTLEGATALIGSNDFGEACVAASGISCAEPVWIDLAEEASIVAAFELTGGVDHIVVATTCNQGFSVAELDRDRSVAAFEAKVIGPLLLAKHSAKHLPRNGSIVLFSGVDASSLSLGYSANEISRGMVTLVVECLAREFAPIRVNAVSYDVIFHENHRESSSDVDRLAIEKVGCSSSSGRARANDDITKAVLWLLGAGFVTGETIHVESGARFV</sequence>
<dbReference type="InterPro" id="IPR051122">
    <property type="entry name" value="SDR_DHRS6-like"/>
</dbReference>
<dbReference type="AlphaFoldDB" id="A0A6P2UK06"/>
<dbReference type="Proteomes" id="UP000494110">
    <property type="component" value="Unassembled WGS sequence"/>
</dbReference>
<reference evidence="3 4" key="1">
    <citation type="submission" date="2019-09" db="EMBL/GenBank/DDBJ databases">
        <authorList>
            <person name="Depoorter E."/>
        </authorList>
    </citation>
    <scope>NUCLEOTIDE SEQUENCE [LARGE SCALE GENOMIC DNA]</scope>
    <source>
        <strain evidence="3">R-39750</strain>
    </source>
</reference>
<dbReference type="EMBL" id="CABVQN010000003">
    <property type="protein sequence ID" value="VWC77112.1"/>
    <property type="molecule type" value="Genomic_DNA"/>
</dbReference>